<name>B8EM90_METSB</name>
<evidence type="ECO:0000313" key="18">
    <source>
        <dbReference type="EMBL" id="ACK51479.1"/>
    </source>
</evidence>
<gene>
    <name evidence="18" type="ordered locus">Msil_2555</name>
</gene>
<feature type="binding site" evidence="15">
    <location>
        <position position="55"/>
    </location>
    <ligand>
        <name>S-adenosyl-L-methionine</name>
        <dbReference type="ChEBI" id="CHEBI:59789"/>
        <label>1</label>
    </ligand>
</feature>
<evidence type="ECO:0000256" key="4">
    <source>
        <dbReference type="ARBA" id="ARBA00011245"/>
    </source>
</evidence>
<comment type="similarity">
    <text evidence="3 14">Belongs to the anaerobic coproporphyrinogen-III oxidase family.</text>
</comment>
<dbReference type="PIRSF" id="PIRSF000167">
    <property type="entry name" value="HemN"/>
    <property type="match status" value="1"/>
</dbReference>
<dbReference type="GO" id="GO:0005737">
    <property type="term" value="C:cytoplasm"/>
    <property type="evidence" value="ECO:0007669"/>
    <property type="project" value="UniProtKB-SubCell"/>
</dbReference>
<evidence type="ECO:0000256" key="8">
    <source>
        <dbReference type="ARBA" id="ARBA00022723"/>
    </source>
</evidence>
<dbReference type="STRING" id="395965.Msil_2555"/>
<keyword evidence="19" id="KW-1185">Reference proteome</keyword>
<comment type="pathway">
    <text evidence="2 14">Porphyrin-containing compound metabolism; protoporphyrin-IX biosynthesis; protoporphyrinogen-IX from coproporphyrinogen-III (AdoMet route): step 1/1.</text>
</comment>
<evidence type="ECO:0000313" key="19">
    <source>
        <dbReference type="Proteomes" id="UP000002257"/>
    </source>
</evidence>
<dbReference type="Gene3D" id="1.10.10.920">
    <property type="match status" value="1"/>
</dbReference>
<keyword evidence="8 14" id="KW-0479">Metal-binding</keyword>
<dbReference type="Gene3D" id="3.30.750.200">
    <property type="match status" value="1"/>
</dbReference>
<evidence type="ECO:0000256" key="2">
    <source>
        <dbReference type="ARBA" id="ARBA00004785"/>
    </source>
</evidence>
<dbReference type="eggNOG" id="COG0635">
    <property type="taxonomic scope" value="Bacteria"/>
</dbReference>
<keyword evidence="9 14" id="KW-0560">Oxidoreductase</keyword>
<dbReference type="RefSeq" id="WP_012591548.1">
    <property type="nucleotide sequence ID" value="NC_011666.1"/>
</dbReference>
<feature type="binding site" evidence="15">
    <location>
        <position position="112"/>
    </location>
    <ligand>
        <name>S-adenosyl-L-methionine</name>
        <dbReference type="ChEBI" id="CHEBI:59789"/>
        <label>1</label>
    </ligand>
</feature>
<dbReference type="InterPro" id="IPR034505">
    <property type="entry name" value="Coproporphyrinogen-III_oxidase"/>
</dbReference>
<feature type="binding site" evidence="15">
    <location>
        <position position="145"/>
    </location>
    <ligand>
        <name>S-adenosyl-L-methionine</name>
        <dbReference type="ChEBI" id="CHEBI:59789"/>
        <label>1</label>
    </ligand>
</feature>
<dbReference type="InterPro" id="IPR010723">
    <property type="entry name" value="HemN_C"/>
</dbReference>
<dbReference type="KEGG" id="msl:Msil_2555"/>
<evidence type="ECO:0000256" key="9">
    <source>
        <dbReference type="ARBA" id="ARBA00023002"/>
    </source>
</evidence>
<keyword evidence="11 14" id="KW-0411">Iron-sulfur</keyword>
<comment type="subunit">
    <text evidence="4">Monomer.</text>
</comment>
<sequence length="451" mass="48714">MTHDPIAPDVVARHATALPRYTSYPTANHFHAGVDQDVYRGWLAALAPGEPVSAYLHIPFCTDLCWYCGCSTKATRRYEPVAAYVDTLLAEIDAAAAALPGKMRLDHLHWGGGSPDILSPADIERLTGALNRCFAIEPGAEFAVEIDPRLMSGQKASAFVRAGVTRVSLGVQDFDEDVQEAIGRIQSFAATKEAVDLFRARGVGSVNIDLVYGLPRQSVASLSRTVDQVLSLSPDRIALFGYAHLPHRMRNQRLIDEAALPPPLERFAQARAAADGLRRAGYVALGIDHFAKPSDSLAAGKLNRNFQGYTADGCETLIGFGASAIGRLPQGFAQNAPTVGVYAALVEAQGLATVRGFALTPDDRLRAYVIERLMCDFSLEAGDLERRFGAAAEPILREAEAIVRDDAEGFVERAPDGFRLTERGKPFVRHICARFDAYLAPGGSARHSLAI</sequence>
<protein>
    <recommendedName>
        <fullName evidence="14">Coproporphyrinogen-III oxidase</fullName>
        <ecNumber evidence="14">1.3.98.3</ecNumber>
    </recommendedName>
</protein>
<keyword evidence="10 14" id="KW-0408">Iron</keyword>
<feature type="binding site" evidence="16">
    <location>
        <position position="65"/>
    </location>
    <ligand>
        <name>[4Fe-4S] cluster</name>
        <dbReference type="ChEBI" id="CHEBI:49883"/>
        <note>4Fe-4S-S-AdoMet</note>
    </ligand>
</feature>
<dbReference type="SFLD" id="SFLDS00029">
    <property type="entry name" value="Radical_SAM"/>
    <property type="match status" value="1"/>
</dbReference>
<dbReference type="Proteomes" id="UP000002257">
    <property type="component" value="Chromosome"/>
</dbReference>
<feature type="binding site" evidence="15">
    <location>
        <begin position="67"/>
        <end position="69"/>
    </location>
    <ligand>
        <name>S-adenosyl-L-methionine</name>
        <dbReference type="ChEBI" id="CHEBI:59789"/>
        <label>2</label>
    </ligand>
</feature>
<evidence type="ECO:0000256" key="12">
    <source>
        <dbReference type="ARBA" id="ARBA00023244"/>
    </source>
</evidence>
<evidence type="ECO:0000256" key="5">
    <source>
        <dbReference type="ARBA" id="ARBA00022485"/>
    </source>
</evidence>
<dbReference type="NCBIfam" id="TIGR00538">
    <property type="entry name" value="hemN"/>
    <property type="match status" value="1"/>
</dbReference>
<feature type="binding site" evidence="16">
    <location>
        <position position="68"/>
    </location>
    <ligand>
        <name>[4Fe-4S] cluster</name>
        <dbReference type="ChEBI" id="CHEBI:49883"/>
        <note>4Fe-4S-S-AdoMet</note>
    </ligand>
</feature>
<keyword evidence="5 14" id="KW-0004">4Fe-4S</keyword>
<evidence type="ECO:0000256" key="14">
    <source>
        <dbReference type="PIRNR" id="PIRNR000167"/>
    </source>
</evidence>
<feature type="binding site" evidence="16">
    <location>
        <position position="61"/>
    </location>
    <ligand>
        <name>[4Fe-4S] cluster</name>
        <dbReference type="ChEBI" id="CHEBI:49883"/>
        <note>4Fe-4S-S-AdoMet</note>
    </ligand>
</feature>
<feature type="binding site" evidence="15">
    <location>
        <position position="184"/>
    </location>
    <ligand>
        <name>S-adenosyl-L-methionine</name>
        <dbReference type="ChEBI" id="CHEBI:59789"/>
        <label>2</label>
    </ligand>
</feature>
<dbReference type="AlphaFoldDB" id="B8EM90"/>
<evidence type="ECO:0000256" key="10">
    <source>
        <dbReference type="ARBA" id="ARBA00023004"/>
    </source>
</evidence>
<dbReference type="InterPro" id="IPR007197">
    <property type="entry name" value="rSAM"/>
</dbReference>
<feature type="binding site" evidence="15">
    <location>
        <position position="325"/>
    </location>
    <ligand>
        <name>S-adenosyl-L-methionine</name>
        <dbReference type="ChEBI" id="CHEBI:59789"/>
        <label>1</label>
    </ligand>
</feature>
<evidence type="ECO:0000259" key="17">
    <source>
        <dbReference type="PROSITE" id="PS51918"/>
    </source>
</evidence>
<accession>B8EM90</accession>
<dbReference type="PROSITE" id="PS51918">
    <property type="entry name" value="RADICAL_SAM"/>
    <property type="match status" value="1"/>
</dbReference>
<comment type="subcellular location">
    <subcellularLocation>
        <location evidence="1 14">Cytoplasm</location>
    </subcellularLocation>
</comment>
<keyword evidence="7 14" id="KW-0949">S-adenosyl-L-methionine</keyword>
<dbReference type="EC" id="1.3.98.3" evidence="14"/>
<proteinExistence type="inferred from homology"/>
<keyword evidence="12 14" id="KW-0627">Porphyrin biosynthesis</keyword>
<dbReference type="InterPro" id="IPR006638">
    <property type="entry name" value="Elp3/MiaA/NifB-like_rSAM"/>
</dbReference>
<dbReference type="UniPathway" id="UPA00251">
    <property type="reaction ID" value="UER00323"/>
</dbReference>
<feature type="binding site" evidence="15">
    <location>
        <position position="243"/>
    </location>
    <ligand>
        <name>S-adenosyl-L-methionine</name>
        <dbReference type="ChEBI" id="CHEBI:59789"/>
        <label>2</label>
    </ligand>
</feature>
<evidence type="ECO:0000256" key="7">
    <source>
        <dbReference type="ARBA" id="ARBA00022691"/>
    </source>
</evidence>
<dbReference type="GO" id="GO:0051989">
    <property type="term" value="F:coproporphyrinogen dehydrogenase activity"/>
    <property type="evidence" value="ECO:0007669"/>
    <property type="project" value="UniProtKB-EC"/>
</dbReference>
<evidence type="ECO:0000256" key="3">
    <source>
        <dbReference type="ARBA" id="ARBA00005493"/>
    </source>
</evidence>
<evidence type="ECO:0000256" key="11">
    <source>
        <dbReference type="ARBA" id="ARBA00023014"/>
    </source>
</evidence>
<dbReference type="PANTHER" id="PTHR13932">
    <property type="entry name" value="COPROPORPHYRINIGEN III OXIDASE"/>
    <property type="match status" value="1"/>
</dbReference>
<dbReference type="PANTHER" id="PTHR13932:SF6">
    <property type="entry name" value="OXYGEN-INDEPENDENT COPROPORPHYRINOGEN III OXIDASE"/>
    <property type="match status" value="1"/>
</dbReference>
<evidence type="ECO:0000256" key="6">
    <source>
        <dbReference type="ARBA" id="ARBA00022490"/>
    </source>
</evidence>
<evidence type="ECO:0000256" key="16">
    <source>
        <dbReference type="PIRSR" id="PIRSR000167-2"/>
    </source>
</evidence>
<dbReference type="Pfam" id="PF04055">
    <property type="entry name" value="Radical_SAM"/>
    <property type="match status" value="1"/>
</dbReference>
<dbReference type="HOGENOM" id="CLU_027579_3_0_5"/>
<dbReference type="GO" id="GO:0051539">
    <property type="term" value="F:4 iron, 4 sulfur cluster binding"/>
    <property type="evidence" value="ECO:0007669"/>
    <property type="project" value="UniProtKB-KW"/>
</dbReference>
<dbReference type="CDD" id="cd01335">
    <property type="entry name" value="Radical_SAM"/>
    <property type="match status" value="1"/>
</dbReference>
<feature type="binding site" evidence="15">
    <location>
        <position position="172"/>
    </location>
    <ligand>
        <name>S-adenosyl-L-methionine</name>
        <dbReference type="ChEBI" id="CHEBI:59789"/>
        <label>2</label>
    </ligand>
</feature>
<evidence type="ECO:0000256" key="1">
    <source>
        <dbReference type="ARBA" id="ARBA00004496"/>
    </source>
</evidence>
<keyword evidence="6 14" id="KW-0963">Cytoplasm</keyword>
<reference evidence="18 19" key="1">
    <citation type="journal article" date="2010" name="J. Bacteriol.">
        <title>Complete genome sequence of the aerobic facultative methanotroph Methylocella silvestris BL2.</title>
        <authorList>
            <person name="Chen Y."/>
            <person name="Crombie A."/>
            <person name="Rahman M.T."/>
            <person name="Dedysh S.N."/>
            <person name="Liesack W."/>
            <person name="Stott M.B."/>
            <person name="Alam M."/>
            <person name="Theisen A.R."/>
            <person name="Murrell J.C."/>
            <person name="Dunfield P.F."/>
        </authorList>
    </citation>
    <scope>NUCLEOTIDE SEQUENCE [LARGE SCALE GENOMIC DNA]</scope>
    <source>
        <strain evidence="19">DSM 15510 / CIP 108128 / LMG 27833 / NCIMB 13906 / BL2</strain>
    </source>
</reference>
<dbReference type="GO" id="GO:0046872">
    <property type="term" value="F:metal ion binding"/>
    <property type="evidence" value="ECO:0007669"/>
    <property type="project" value="UniProtKB-KW"/>
</dbReference>
<dbReference type="SMART" id="SM00729">
    <property type="entry name" value="Elp3"/>
    <property type="match status" value="1"/>
</dbReference>
<comment type="catalytic activity">
    <reaction evidence="13 14">
        <text>coproporphyrinogen III + 2 S-adenosyl-L-methionine = protoporphyrinogen IX + 2 5'-deoxyadenosine + 2 L-methionine + 2 CO2</text>
        <dbReference type="Rhea" id="RHEA:15425"/>
        <dbReference type="ChEBI" id="CHEBI:16526"/>
        <dbReference type="ChEBI" id="CHEBI:17319"/>
        <dbReference type="ChEBI" id="CHEBI:57307"/>
        <dbReference type="ChEBI" id="CHEBI:57309"/>
        <dbReference type="ChEBI" id="CHEBI:57844"/>
        <dbReference type="ChEBI" id="CHEBI:59789"/>
        <dbReference type="EC" id="1.3.98.3"/>
    </reaction>
</comment>
<dbReference type="SUPFAM" id="SSF102114">
    <property type="entry name" value="Radical SAM enzymes"/>
    <property type="match status" value="1"/>
</dbReference>
<organism evidence="18 19">
    <name type="scientific">Methylocella silvestris (strain DSM 15510 / CIP 108128 / LMG 27833 / NCIMB 13906 / BL2)</name>
    <dbReference type="NCBI Taxonomy" id="395965"/>
    <lineage>
        <taxon>Bacteria</taxon>
        <taxon>Pseudomonadati</taxon>
        <taxon>Pseudomonadota</taxon>
        <taxon>Alphaproteobacteria</taxon>
        <taxon>Hyphomicrobiales</taxon>
        <taxon>Beijerinckiaceae</taxon>
        <taxon>Methylocella</taxon>
    </lineage>
</organism>
<feature type="binding site" evidence="15">
    <location>
        <position position="209"/>
    </location>
    <ligand>
        <name>S-adenosyl-L-methionine</name>
        <dbReference type="ChEBI" id="CHEBI:59789"/>
        <label>2</label>
    </ligand>
</feature>
<dbReference type="EMBL" id="CP001280">
    <property type="protein sequence ID" value="ACK51479.1"/>
    <property type="molecule type" value="Genomic_DNA"/>
</dbReference>
<dbReference type="InterPro" id="IPR004558">
    <property type="entry name" value="Coprogen_oxidase_HemN"/>
</dbReference>
<dbReference type="InterPro" id="IPR058240">
    <property type="entry name" value="rSAM_sf"/>
</dbReference>
<evidence type="ECO:0000256" key="15">
    <source>
        <dbReference type="PIRSR" id="PIRSR000167-1"/>
    </source>
</evidence>
<dbReference type="Pfam" id="PF06969">
    <property type="entry name" value="HemN_C"/>
    <property type="match status" value="1"/>
</dbReference>
<evidence type="ECO:0000256" key="13">
    <source>
        <dbReference type="ARBA" id="ARBA00048321"/>
    </source>
</evidence>
<dbReference type="SFLD" id="SFLDG01065">
    <property type="entry name" value="anaerobic_coproporphyrinogen-I"/>
    <property type="match status" value="1"/>
</dbReference>
<dbReference type="GO" id="GO:0004109">
    <property type="term" value="F:coproporphyrinogen oxidase activity"/>
    <property type="evidence" value="ECO:0007669"/>
    <property type="project" value="InterPro"/>
</dbReference>
<feature type="domain" description="Radical SAM core" evidence="17">
    <location>
        <begin position="46"/>
        <end position="278"/>
    </location>
</feature>
<dbReference type="GO" id="GO:0006782">
    <property type="term" value="P:protoporphyrinogen IX biosynthetic process"/>
    <property type="evidence" value="ECO:0007669"/>
    <property type="project" value="UniProtKB-UniPathway"/>
</dbReference>
<comment type="cofactor">
    <cofactor evidence="14 16">
        <name>[4Fe-4S] cluster</name>
        <dbReference type="ChEBI" id="CHEBI:49883"/>
    </cofactor>
    <text evidence="14 16">Binds 1 [4Fe-4S] cluster. The cluster is coordinated with 3 cysteines and an exchangeable S-adenosyl-L-methionine.</text>
</comment>